<protein>
    <submittedName>
        <fullName evidence="3">ATP-binding protein</fullName>
    </submittedName>
</protein>
<name>A0ABX1FM50_9PSEU</name>
<dbReference type="InterPro" id="IPR025420">
    <property type="entry name" value="DUF4143"/>
</dbReference>
<gene>
    <name evidence="3" type="ORF">FXN61_24830</name>
</gene>
<evidence type="ECO:0000313" key="4">
    <source>
        <dbReference type="Proteomes" id="UP001515943"/>
    </source>
</evidence>
<dbReference type="PANTHER" id="PTHR43566:SF2">
    <property type="entry name" value="DUF4143 DOMAIN-CONTAINING PROTEIN"/>
    <property type="match status" value="1"/>
</dbReference>
<dbReference type="Gene3D" id="3.40.50.300">
    <property type="entry name" value="P-loop containing nucleotide triphosphate hydrolases"/>
    <property type="match status" value="1"/>
</dbReference>
<dbReference type="InterPro" id="IPR027417">
    <property type="entry name" value="P-loop_NTPase"/>
</dbReference>
<comment type="caution">
    <text evidence="3">The sequence shown here is derived from an EMBL/GenBank/DDBJ whole genome shotgun (WGS) entry which is preliminary data.</text>
</comment>
<dbReference type="SUPFAM" id="SSF52540">
    <property type="entry name" value="P-loop containing nucleoside triphosphate hydrolases"/>
    <property type="match status" value="1"/>
</dbReference>
<dbReference type="GO" id="GO:0005524">
    <property type="term" value="F:ATP binding"/>
    <property type="evidence" value="ECO:0007669"/>
    <property type="project" value="UniProtKB-KW"/>
</dbReference>
<feature type="domain" description="DUF4143" evidence="2">
    <location>
        <begin position="205"/>
        <end position="365"/>
    </location>
</feature>
<dbReference type="Proteomes" id="UP001515943">
    <property type="component" value="Unassembled WGS sequence"/>
</dbReference>
<evidence type="ECO:0000259" key="1">
    <source>
        <dbReference type="Pfam" id="PF13173"/>
    </source>
</evidence>
<evidence type="ECO:0000313" key="3">
    <source>
        <dbReference type="EMBL" id="NKE59854.1"/>
    </source>
</evidence>
<evidence type="ECO:0000259" key="2">
    <source>
        <dbReference type="Pfam" id="PF13635"/>
    </source>
</evidence>
<dbReference type="PANTHER" id="PTHR43566">
    <property type="entry name" value="CONSERVED PROTEIN"/>
    <property type="match status" value="1"/>
</dbReference>
<dbReference type="InterPro" id="IPR041682">
    <property type="entry name" value="AAA_14"/>
</dbReference>
<dbReference type="Pfam" id="PF13635">
    <property type="entry name" value="DUF4143"/>
    <property type="match status" value="1"/>
</dbReference>
<feature type="domain" description="AAA" evidence="1">
    <location>
        <begin position="21"/>
        <end position="140"/>
    </location>
</feature>
<dbReference type="Pfam" id="PF13173">
    <property type="entry name" value="AAA_14"/>
    <property type="match status" value="1"/>
</dbReference>
<sequence length="426" mass="46748">MLESDLVRACSGVTEEYLSTFRVVILNGPRQAGKTTLLRHLQHRHGGTLLNLDDEQLLQAAISDPLAFAGTGSEPRLIDEVQRAGDPLVRAIKAEVDAVPRPGRYVLAGSTRFLATPSLSESLAGRGAVVDVWPFSQGEFAGKFESFIDTAFDEPHSLSRLAPSQVDRADYFARVCRGGFPEPALMTSTRARRAWFRSYVQAIAERDIREMAKVNEPSAITALLSYLASITAQEHNSVNTSNKTGLHRTTVNRYLELLEAVFLIHRLPAWSRNLTSRVVKHAKLHLTDTGLAASLLGVSPESLAKPVAPARGPLIETFIVNELAKQATWSETAVRLHHWRVSGGAEVDVVLERDDGQVIGIESKARDTVTREDFRGLATLRDLLGDQFSQGIVLHTGRQAAISFGDRLVSLPISSLWELGHRPDDT</sequence>
<dbReference type="EMBL" id="VSRL01000098">
    <property type="protein sequence ID" value="NKE59854.1"/>
    <property type="molecule type" value="Genomic_DNA"/>
</dbReference>
<reference evidence="3 4" key="1">
    <citation type="submission" date="2019-08" db="EMBL/GenBank/DDBJ databases">
        <title>Lentzea from Indian Himalayas.</title>
        <authorList>
            <person name="Mandal S."/>
            <person name="Mallick Gupta A."/>
            <person name="Maiti P.K."/>
            <person name="Sarkar J."/>
            <person name="Mandal S."/>
        </authorList>
    </citation>
    <scope>NUCLEOTIDE SEQUENCE [LARGE SCALE GENOMIC DNA]</scope>
    <source>
        <strain evidence="3 4">PSKA42</strain>
    </source>
</reference>
<proteinExistence type="predicted"/>
<keyword evidence="3" id="KW-0547">Nucleotide-binding</keyword>
<accession>A0ABX1FM50</accession>
<keyword evidence="4" id="KW-1185">Reference proteome</keyword>
<organism evidence="3 4">
    <name type="scientific">Lentzea indica</name>
    <dbReference type="NCBI Taxonomy" id="2604800"/>
    <lineage>
        <taxon>Bacteria</taxon>
        <taxon>Bacillati</taxon>
        <taxon>Actinomycetota</taxon>
        <taxon>Actinomycetes</taxon>
        <taxon>Pseudonocardiales</taxon>
        <taxon>Pseudonocardiaceae</taxon>
        <taxon>Lentzea</taxon>
    </lineage>
</organism>
<keyword evidence="3" id="KW-0067">ATP-binding</keyword>
<dbReference type="RefSeq" id="WP_167976515.1">
    <property type="nucleotide sequence ID" value="NZ_VSRL01000098.1"/>
</dbReference>